<reference evidence="2" key="1">
    <citation type="journal article" date="2023" name="Mol. Phylogenet. Evol.">
        <title>Genome-scale phylogeny and comparative genomics of the fungal order Sordariales.</title>
        <authorList>
            <person name="Hensen N."/>
            <person name="Bonometti L."/>
            <person name="Westerberg I."/>
            <person name="Brannstrom I.O."/>
            <person name="Guillou S."/>
            <person name="Cros-Aarteil S."/>
            <person name="Calhoun S."/>
            <person name="Haridas S."/>
            <person name="Kuo A."/>
            <person name="Mondo S."/>
            <person name="Pangilinan J."/>
            <person name="Riley R."/>
            <person name="LaButti K."/>
            <person name="Andreopoulos B."/>
            <person name="Lipzen A."/>
            <person name="Chen C."/>
            <person name="Yan M."/>
            <person name="Daum C."/>
            <person name="Ng V."/>
            <person name="Clum A."/>
            <person name="Steindorff A."/>
            <person name="Ohm R.A."/>
            <person name="Martin F."/>
            <person name="Silar P."/>
            <person name="Natvig D.O."/>
            <person name="Lalanne C."/>
            <person name="Gautier V."/>
            <person name="Ament-Velasquez S.L."/>
            <person name="Kruys A."/>
            <person name="Hutchinson M.I."/>
            <person name="Powell A.J."/>
            <person name="Barry K."/>
            <person name="Miller A.N."/>
            <person name="Grigoriev I.V."/>
            <person name="Debuchy R."/>
            <person name="Gladieux P."/>
            <person name="Hiltunen Thoren M."/>
            <person name="Johannesson H."/>
        </authorList>
    </citation>
    <scope>NUCLEOTIDE SEQUENCE</scope>
    <source>
        <strain evidence="2">CBS 990.96</strain>
    </source>
</reference>
<feature type="region of interest" description="Disordered" evidence="1">
    <location>
        <begin position="78"/>
        <end position="166"/>
    </location>
</feature>
<comment type="caution">
    <text evidence="2">The sequence shown here is derived from an EMBL/GenBank/DDBJ whole genome shotgun (WGS) entry which is preliminary data.</text>
</comment>
<feature type="compositionally biased region" description="Acidic residues" evidence="1">
    <location>
        <begin position="129"/>
        <end position="138"/>
    </location>
</feature>
<evidence type="ECO:0000256" key="1">
    <source>
        <dbReference type="SAM" id="MobiDB-lite"/>
    </source>
</evidence>
<evidence type="ECO:0008006" key="4">
    <source>
        <dbReference type="Google" id="ProtNLM"/>
    </source>
</evidence>
<reference evidence="2" key="2">
    <citation type="submission" date="2023-05" db="EMBL/GenBank/DDBJ databases">
        <authorList>
            <consortium name="Lawrence Berkeley National Laboratory"/>
            <person name="Steindorff A."/>
            <person name="Hensen N."/>
            <person name="Bonometti L."/>
            <person name="Westerberg I."/>
            <person name="Brannstrom I.O."/>
            <person name="Guillou S."/>
            <person name="Cros-Aarteil S."/>
            <person name="Calhoun S."/>
            <person name="Haridas S."/>
            <person name="Kuo A."/>
            <person name="Mondo S."/>
            <person name="Pangilinan J."/>
            <person name="Riley R."/>
            <person name="Labutti K."/>
            <person name="Andreopoulos B."/>
            <person name="Lipzen A."/>
            <person name="Chen C."/>
            <person name="Yanf M."/>
            <person name="Daum C."/>
            <person name="Ng V."/>
            <person name="Clum A."/>
            <person name="Ohm R."/>
            <person name="Martin F."/>
            <person name="Silar P."/>
            <person name="Natvig D."/>
            <person name="Lalanne C."/>
            <person name="Gautier V."/>
            <person name="Ament-Velasquez S.L."/>
            <person name="Kruys A."/>
            <person name="Hutchinson M.I."/>
            <person name="Powell A.J."/>
            <person name="Barry K."/>
            <person name="Miller A.N."/>
            <person name="Grigoriev I.V."/>
            <person name="Debuchy R."/>
            <person name="Gladieux P."/>
            <person name="Thoren M.H."/>
            <person name="Johannesson H."/>
        </authorList>
    </citation>
    <scope>NUCLEOTIDE SEQUENCE</scope>
    <source>
        <strain evidence="2">CBS 990.96</strain>
    </source>
</reference>
<evidence type="ECO:0000313" key="3">
    <source>
        <dbReference type="Proteomes" id="UP001301958"/>
    </source>
</evidence>
<name>A0AAN7GWE2_9PEZI</name>
<proteinExistence type="predicted"/>
<organism evidence="2 3">
    <name type="scientific">Podospora fimiseda</name>
    <dbReference type="NCBI Taxonomy" id="252190"/>
    <lineage>
        <taxon>Eukaryota</taxon>
        <taxon>Fungi</taxon>
        <taxon>Dikarya</taxon>
        <taxon>Ascomycota</taxon>
        <taxon>Pezizomycotina</taxon>
        <taxon>Sordariomycetes</taxon>
        <taxon>Sordariomycetidae</taxon>
        <taxon>Sordariales</taxon>
        <taxon>Podosporaceae</taxon>
        <taxon>Podospora</taxon>
    </lineage>
</organism>
<evidence type="ECO:0000313" key="2">
    <source>
        <dbReference type="EMBL" id="KAK4228421.1"/>
    </source>
</evidence>
<keyword evidence="3" id="KW-1185">Reference proteome</keyword>
<accession>A0AAN7GWE2</accession>
<dbReference type="EMBL" id="MU865319">
    <property type="protein sequence ID" value="KAK4228421.1"/>
    <property type="molecule type" value="Genomic_DNA"/>
</dbReference>
<dbReference type="AlphaFoldDB" id="A0AAN7GWE2"/>
<feature type="compositionally biased region" description="Polar residues" evidence="1">
    <location>
        <begin position="112"/>
        <end position="128"/>
    </location>
</feature>
<sequence length="283" mass="30721">MPPKRNTSNTVQPKPWDNGIVPSAQETWFMLSVLCHTTGRPEIDWNAVKRDMNYASCDTTKVRWGQVMRKLKRDDIKDGKYAYPGYDSDEANSPGEKKVRPGRKKGVPRTPKTPSSSIRKALKSSETAIDSDDDDDEVALSAGTKSSLAKPGNVINLTEDNNEDADDERAIQSQLRHETWGRRAAVPAAAERVHGYTGFDPHAAARRAAASNLTASATLTTTMITALLPLSDPPGIVITPVVPLLPLQQPLKSLSSPPPSATIVRQPSQPMKPITLTIKVPAA</sequence>
<dbReference type="Proteomes" id="UP001301958">
    <property type="component" value="Unassembled WGS sequence"/>
</dbReference>
<gene>
    <name evidence="2" type="ORF">QBC38DRAFT_157205</name>
</gene>
<protein>
    <recommendedName>
        <fullName evidence="4">Myb-like domain-containing protein</fullName>
    </recommendedName>
</protein>